<evidence type="ECO:0000313" key="3">
    <source>
        <dbReference type="EMBL" id="POV97480.1"/>
    </source>
</evidence>
<name>A0A2S4UJM8_9BASI</name>
<dbReference type="VEuPathDB" id="FungiDB:PSHT_14432"/>
<reference evidence="3" key="1">
    <citation type="submission" date="2017-12" db="EMBL/GenBank/DDBJ databases">
        <title>Gene loss provides genomic basis for host adaptation in cereal stripe rust fungi.</title>
        <authorList>
            <person name="Xia C."/>
        </authorList>
    </citation>
    <scope>NUCLEOTIDE SEQUENCE [LARGE SCALE GENOMIC DNA]</scope>
    <source>
        <strain evidence="3">93-210</strain>
    </source>
</reference>
<dbReference type="EMBL" id="PKSL01000259">
    <property type="protein sequence ID" value="POV97480.1"/>
    <property type="molecule type" value="Genomic_DNA"/>
</dbReference>
<feature type="signal peptide" evidence="2">
    <location>
        <begin position="1"/>
        <end position="19"/>
    </location>
</feature>
<keyword evidence="2" id="KW-0732">Signal</keyword>
<evidence type="ECO:0000256" key="2">
    <source>
        <dbReference type="SAM" id="SignalP"/>
    </source>
</evidence>
<keyword evidence="4" id="KW-1185">Reference proteome</keyword>
<accession>A0A2S4UJM8</accession>
<feature type="chain" id="PRO_5015434759" description="Secreted protein" evidence="2">
    <location>
        <begin position="20"/>
        <end position="82"/>
    </location>
</feature>
<dbReference type="Proteomes" id="UP000239156">
    <property type="component" value="Unassembled WGS sequence"/>
</dbReference>
<proteinExistence type="predicted"/>
<comment type="caution">
    <text evidence="3">The sequence shown here is derived from an EMBL/GenBank/DDBJ whole genome shotgun (WGS) entry which is preliminary data.</text>
</comment>
<evidence type="ECO:0008006" key="5">
    <source>
        <dbReference type="Google" id="ProtNLM"/>
    </source>
</evidence>
<evidence type="ECO:0000313" key="4">
    <source>
        <dbReference type="Proteomes" id="UP000239156"/>
    </source>
</evidence>
<dbReference type="AlphaFoldDB" id="A0A2S4UJM8"/>
<dbReference type="VEuPathDB" id="FungiDB:PSTT_15027"/>
<evidence type="ECO:0000256" key="1">
    <source>
        <dbReference type="SAM" id="MobiDB-lite"/>
    </source>
</evidence>
<feature type="region of interest" description="Disordered" evidence="1">
    <location>
        <begin position="37"/>
        <end position="65"/>
    </location>
</feature>
<organism evidence="3 4">
    <name type="scientific">Puccinia striiformis</name>
    <dbReference type="NCBI Taxonomy" id="27350"/>
    <lineage>
        <taxon>Eukaryota</taxon>
        <taxon>Fungi</taxon>
        <taxon>Dikarya</taxon>
        <taxon>Basidiomycota</taxon>
        <taxon>Pucciniomycotina</taxon>
        <taxon>Pucciniomycetes</taxon>
        <taxon>Pucciniales</taxon>
        <taxon>Pucciniaceae</taxon>
        <taxon>Puccinia</taxon>
    </lineage>
</organism>
<sequence>MMLNAAWIVVAALFIGKSAELSIPLLGNGNSATGSYDKYSPVGKQNPTTWPGKLGTGSNSGNGIIKGTPLPKTFCSPIVNDL</sequence>
<protein>
    <recommendedName>
        <fullName evidence="5">Secreted protein</fullName>
    </recommendedName>
</protein>
<gene>
    <name evidence="3" type="ORF">PSTT_15027</name>
</gene>